<dbReference type="Gene3D" id="1.10.10.1210">
    <property type="entry name" value="MAGE homology domain, winged helix WH2 motif"/>
    <property type="match status" value="1"/>
</dbReference>
<dbReference type="Gene3D" id="1.10.10.1200">
    <property type="entry name" value="MAGE homology domain, winged helix WH1 motif"/>
    <property type="match status" value="1"/>
</dbReference>
<dbReference type="PANTHER" id="PTHR11736:SF69">
    <property type="entry name" value="MAGE DOMAIN-CONTAINING PROTEIN"/>
    <property type="match status" value="1"/>
</dbReference>
<evidence type="ECO:0000256" key="1">
    <source>
        <dbReference type="SAM" id="MobiDB-lite"/>
    </source>
</evidence>
<dbReference type="PROSITE" id="PS50838">
    <property type="entry name" value="MAGE"/>
    <property type="match status" value="1"/>
</dbReference>
<dbReference type="PANTHER" id="PTHR11736">
    <property type="entry name" value="MELANOMA-ASSOCIATED ANTIGEN MAGE ANTIGEN"/>
    <property type="match status" value="1"/>
</dbReference>
<feature type="domain" description="MAGE" evidence="2">
    <location>
        <begin position="197"/>
        <end position="396"/>
    </location>
</feature>
<feature type="compositionally biased region" description="Polar residues" evidence="1">
    <location>
        <begin position="44"/>
        <end position="57"/>
    </location>
</feature>
<dbReference type="SMART" id="SM01373">
    <property type="entry name" value="MAGE"/>
    <property type="match status" value="1"/>
</dbReference>
<reference evidence="3" key="1">
    <citation type="submission" date="2025-08" db="UniProtKB">
        <authorList>
            <consortium name="Ensembl"/>
        </authorList>
    </citation>
    <scope>IDENTIFICATION</scope>
</reference>
<dbReference type="AlphaFoldDB" id="A0A8C6BMA9"/>
<dbReference type="GeneTree" id="ENSGT00940000165324"/>
<dbReference type="Pfam" id="PF12440">
    <property type="entry name" value="MAGE_N"/>
    <property type="match status" value="2"/>
</dbReference>
<sequence length="418" mass="45655">MPRGRKSKRRACEKRHQAHGETQSLKGAQASKAAAAAAAKEIQGSPSYSASVSQGTPPSSPAAGTRQEPQGAPATTSRDEGVSCPGSEECAQSQEEKSAGTSQAAPSIPSRGSSAKISCSRKSLSSPTPPLGGNLQSSPASGSGRRSQGSQRAPSTTTTSAGVSCTRSDEGAKSQDEEKPSTSQASLSTDFSCRTIVDQKAILLVQFLLCKYNMREPITKEGMLKHVIKKYKEQFHEILRRASELMVLAFGIDVKEVDPTRHCYALVSKFQRTSDDRMRGEEIMPKTGLLMTVLCVIFMKGNCATEEDIWEVLNVMGIYAGKKHFIHGEPKKLITKDLVQEGYLEYRQVANSDPPRYEFLWGPRAHAETSKMKVLEFLAKIHDTVPSAFPLLYQEALRDEEERAQARFAAILRLFPLN</sequence>
<keyword evidence="4" id="KW-1185">Reference proteome</keyword>
<accession>A0A8C6BMA9</accession>
<evidence type="ECO:0000313" key="4">
    <source>
        <dbReference type="Proteomes" id="UP000694561"/>
    </source>
</evidence>
<feature type="compositionally biased region" description="Basic and acidic residues" evidence="1">
    <location>
        <begin position="167"/>
        <end position="180"/>
    </location>
</feature>
<dbReference type="InterPro" id="IPR002190">
    <property type="entry name" value="MHD_dom"/>
</dbReference>
<dbReference type="InterPro" id="IPR041899">
    <property type="entry name" value="MAGE_WH2"/>
</dbReference>
<dbReference type="FunFam" id="1.10.10.1210:FF:000001">
    <property type="entry name" value="melanoma-associated antigen D1"/>
    <property type="match status" value="1"/>
</dbReference>
<feature type="compositionally biased region" description="Polar residues" evidence="1">
    <location>
        <begin position="156"/>
        <end position="166"/>
    </location>
</feature>
<dbReference type="Ensembl" id="ENSMMNT00015020530.1">
    <property type="protein sequence ID" value="ENSMMNP00015018689.1"/>
    <property type="gene ID" value="ENSMMNG00015013725.1"/>
</dbReference>
<proteinExistence type="predicted"/>
<feature type="compositionally biased region" description="Low complexity" evidence="1">
    <location>
        <begin position="26"/>
        <end position="40"/>
    </location>
</feature>
<dbReference type="InterPro" id="IPR037445">
    <property type="entry name" value="MAGE"/>
</dbReference>
<feature type="compositionally biased region" description="Polar residues" evidence="1">
    <location>
        <begin position="99"/>
        <end position="126"/>
    </location>
</feature>
<feature type="region of interest" description="Disordered" evidence="1">
    <location>
        <begin position="1"/>
        <end position="186"/>
    </location>
</feature>
<dbReference type="InterPro" id="IPR041898">
    <property type="entry name" value="MAGE_WH1"/>
</dbReference>
<dbReference type="Pfam" id="PF01454">
    <property type="entry name" value="MAGE"/>
    <property type="match status" value="1"/>
</dbReference>
<dbReference type="FunFam" id="1.10.10.1200:FF:000007">
    <property type="entry name" value="Melanoma-associated antigen C2"/>
    <property type="match status" value="1"/>
</dbReference>
<reference evidence="3" key="2">
    <citation type="submission" date="2025-09" db="UniProtKB">
        <authorList>
            <consortium name="Ensembl"/>
        </authorList>
    </citation>
    <scope>IDENTIFICATION</scope>
</reference>
<dbReference type="GO" id="GO:0005634">
    <property type="term" value="C:nucleus"/>
    <property type="evidence" value="ECO:0007669"/>
    <property type="project" value="TreeGrafter"/>
</dbReference>
<feature type="compositionally biased region" description="Basic residues" evidence="1">
    <location>
        <begin position="1"/>
        <end position="13"/>
    </location>
</feature>
<evidence type="ECO:0000313" key="3">
    <source>
        <dbReference type="Ensembl" id="ENSMMNP00015018689.1"/>
    </source>
</evidence>
<evidence type="ECO:0000259" key="2">
    <source>
        <dbReference type="PROSITE" id="PS50838"/>
    </source>
</evidence>
<name>A0A8C6BMA9_MONMO</name>
<organism evidence="3 4">
    <name type="scientific">Monodon monoceros</name>
    <name type="common">Narwhal</name>
    <name type="synonym">Ceratodon monodon</name>
    <dbReference type="NCBI Taxonomy" id="40151"/>
    <lineage>
        <taxon>Eukaryota</taxon>
        <taxon>Metazoa</taxon>
        <taxon>Chordata</taxon>
        <taxon>Craniata</taxon>
        <taxon>Vertebrata</taxon>
        <taxon>Euteleostomi</taxon>
        <taxon>Mammalia</taxon>
        <taxon>Eutheria</taxon>
        <taxon>Laurasiatheria</taxon>
        <taxon>Artiodactyla</taxon>
        <taxon>Whippomorpha</taxon>
        <taxon>Cetacea</taxon>
        <taxon>Odontoceti</taxon>
        <taxon>Monodontidae</taxon>
        <taxon>Monodon</taxon>
    </lineage>
</organism>
<dbReference type="SMART" id="SM01392">
    <property type="entry name" value="MAGE_N"/>
    <property type="match status" value="2"/>
</dbReference>
<feature type="compositionally biased region" description="Low complexity" evidence="1">
    <location>
        <begin position="136"/>
        <end position="155"/>
    </location>
</feature>
<dbReference type="InterPro" id="IPR021072">
    <property type="entry name" value="MAGE_N"/>
</dbReference>
<dbReference type="GO" id="GO:0000122">
    <property type="term" value="P:negative regulation of transcription by RNA polymerase II"/>
    <property type="evidence" value="ECO:0007669"/>
    <property type="project" value="TreeGrafter"/>
</dbReference>
<protein>
    <recommendedName>
        <fullName evidence="2">MAGE domain-containing protein</fullName>
    </recommendedName>
</protein>
<dbReference type="Proteomes" id="UP000694561">
    <property type="component" value="Unplaced"/>
</dbReference>